<evidence type="ECO:0000313" key="1">
    <source>
        <dbReference type="EMBL" id="MBP0484102.1"/>
    </source>
</evidence>
<sequence length="56" mass="6053">MPKTRGGSLEAQNAQLKKTLAERLLDVATLKEMLGNNFRSPVQGGDLWTAARQGIA</sequence>
<reference evidence="1" key="1">
    <citation type="submission" date="2021-03" db="EMBL/GenBank/DDBJ databases">
        <title>Sagittula salina sp. nov. strain M10.9X isolated from the marine waste.</title>
        <authorList>
            <person name="Satari L."/>
            <person name="Molina-Menor E."/>
            <person name="Vidal-Verdu A."/>
            <person name="Pascual J."/>
            <person name="Pereto J."/>
            <person name="Porcar M."/>
        </authorList>
    </citation>
    <scope>NUCLEOTIDE SEQUENCE</scope>
    <source>
        <strain evidence="1">M10.9X</strain>
    </source>
</reference>
<gene>
    <name evidence="1" type="ORF">J5474_16600</name>
</gene>
<comment type="caution">
    <text evidence="1">The sequence shown here is derived from an EMBL/GenBank/DDBJ whole genome shotgun (WGS) entry which is preliminary data.</text>
</comment>
<accession>A0A940MSA3</accession>
<dbReference type="Proteomes" id="UP000675940">
    <property type="component" value="Unassembled WGS sequence"/>
</dbReference>
<keyword evidence="2" id="KW-1185">Reference proteome</keyword>
<proteinExistence type="predicted"/>
<dbReference type="AlphaFoldDB" id="A0A940MSA3"/>
<name>A0A940MSA3_9RHOB</name>
<protein>
    <submittedName>
        <fullName evidence="1">Uncharacterized protein</fullName>
    </submittedName>
</protein>
<organism evidence="1 2">
    <name type="scientific">Sagittula salina</name>
    <dbReference type="NCBI Taxonomy" id="2820268"/>
    <lineage>
        <taxon>Bacteria</taxon>
        <taxon>Pseudomonadati</taxon>
        <taxon>Pseudomonadota</taxon>
        <taxon>Alphaproteobacteria</taxon>
        <taxon>Rhodobacterales</taxon>
        <taxon>Roseobacteraceae</taxon>
        <taxon>Sagittula</taxon>
    </lineage>
</organism>
<dbReference type="EMBL" id="JAGISH010000009">
    <property type="protein sequence ID" value="MBP0484102.1"/>
    <property type="molecule type" value="Genomic_DNA"/>
</dbReference>
<evidence type="ECO:0000313" key="2">
    <source>
        <dbReference type="Proteomes" id="UP000675940"/>
    </source>
</evidence>